<evidence type="ECO:0000313" key="2">
    <source>
        <dbReference type="EMBL" id="RAK73615.1"/>
    </source>
</evidence>
<accession>A0A8G1RKU7</accession>
<dbReference type="InterPro" id="IPR056009">
    <property type="entry name" value="DUF7587"/>
</dbReference>
<sequence>MTFETIIESFQDFNINPQFQPLCFNPPADLKATCSSLSETPTYLFRVASAKTSAQTSSTWVRPKSTLPHGEDIFSNLNEGKKRDRIAALLNDHLWWKEPPNDPFVSWTSSLLFALQYIYFRRWSYRDGSPLDEINLYVIDTTEFPRGTFIRDLDLLNAFLENDPNPQGDSLAKLKEFRDAKLYFGEYLSQGALQIEGRCQVINAQSLCEGNRLRRIQPAFADIQLPQQRPLWANEVLRLRRVLATRRQTHPAVPHDCMQALREIVGLFENPAWRLPMAVYFAALMGDLIETATASTPTIPIGVSAAALLEELRSYYESSDIGLDCDQLKTKIIAPAAMPELIQTETIFRRVHKDYTLRKALDTLGKARSFLGRLGGIAATVSAVDPDRTATKEILSEVNTIIKDSRLIVCLDAFPQRLSS</sequence>
<dbReference type="AlphaFoldDB" id="A0A8G1RKU7"/>
<protein>
    <recommendedName>
        <fullName evidence="1">DUF7587 domain-containing protein</fullName>
    </recommendedName>
</protein>
<keyword evidence="3" id="KW-1185">Reference proteome</keyword>
<name>A0A8G1RKU7_9EURO</name>
<gene>
    <name evidence="2" type="ORF">BO72DRAFT_499938</name>
</gene>
<reference evidence="2 3" key="1">
    <citation type="submission" date="2018-02" db="EMBL/GenBank/DDBJ databases">
        <title>The genomes of Aspergillus section Nigri reveals drivers in fungal speciation.</title>
        <authorList>
            <consortium name="DOE Joint Genome Institute"/>
            <person name="Vesth T.C."/>
            <person name="Nybo J."/>
            <person name="Theobald S."/>
            <person name="Brandl J."/>
            <person name="Frisvad J.C."/>
            <person name="Nielsen K.F."/>
            <person name="Lyhne E.K."/>
            <person name="Kogle M.E."/>
            <person name="Kuo A."/>
            <person name="Riley R."/>
            <person name="Clum A."/>
            <person name="Nolan M."/>
            <person name="Lipzen A."/>
            <person name="Salamov A."/>
            <person name="Henrissat B."/>
            <person name="Wiebenga A."/>
            <person name="De vries R.P."/>
            <person name="Grigoriev I.V."/>
            <person name="Mortensen U.H."/>
            <person name="Andersen M.R."/>
            <person name="Baker S.E."/>
        </authorList>
    </citation>
    <scope>NUCLEOTIDE SEQUENCE [LARGE SCALE GENOMIC DNA]</scope>
    <source>
        <strain evidence="2 3">CBS 313.89</strain>
    </source>
</reference>
<organism evidence="2 3">
    <name type="scientific">Aspergillus fijiensis CBS 313.89</name>
    <dbReference type="NCBI Taxonomy" id="1448319"/>
    <lineage>
        <taxon>Eukaryota</taxon>
        <taxon>Fungi</taxon>
        <taxon>Dikarya</taxon>
        <taxon>Ascomycota</taxon>
        <taxon>Pezizomycotina</taxon>
        <taxon>Eurotiomycetes</taxon>
        <taxon>Eurotiomycetidae</taxon>
        <taxon>Eurotiales</taxon>
        <taxon>Aspergillaceae</taxon>
        <taxon>Aspergillus</taxon>
    </lineage>
</organism>
<proteinExistence type="predicted"/>
<feature type="domain" description="DUF7587" evidence="1">
    <location>
        <begin position="40"/>
        <end position="159"/>
    </location>
</feature>
<dbReference type="Proteomes" id="UP000249789">
    <property type="component" value="Unassembled WGS sequence"/>
</dbReference>
<evidence type="ECO:0000313" key="3">
    <source>
        <dbReference type="Proteomes" id="UP000249789"/>
    </source>
</evidence>
<dbReference type="EMBL" id="KZ824678">
    <property type="protein sequence ID" value="RAK73615.1"/>
    <property type="molecule type" value="Genomic_DNA"/>
</dbReference>
<dbReference type="OrthoDB" id="4152607at2759"/>
<dbReference type="VEuPathDB" id="FungiDB:BO72DRAFT_499938"/>
<dbReference type="RefSeq" id="XP_040797625.1">
    <property type="nucleotide sequence ID" value="XM_040948872.1"/>
</dbReference>
<evidence type="ECO:0000259" key="1">
    <source>
        <dbReference type="Pfam" id="PF24494"/>
    </source>
</evidence>
<dbReference type="Pfam" id="PF24494">
    <property type="entry name" value="DUF7587"/>
    <property type="match status" value="1"/>
</dbReference>
<dbReference type="GeneID" id="63866205"/>